<comment type="cofactor">
    <cofactor evidence="1">
        <name>Zn(2+)</name>
        <dbReference type="ChEBI" id="CHEBI:29105"/>
    </cofactor>
</comment>
<dbReference type="GO" id="GO:0006508">
    <property type="term" value="P:proteolysis"/>
    <property type="evidence" value="ECO:0007669"/>
    <property type="project" value="UniProtKB-KW"/>
</dbReference>
<evidence type="ECO:0000256" key="9">
    <source>
        <dbReference type="ARBA" id="ARBA00023316"/>
    </source>
</evidence>
<evidence type="ECO:0000256" key="3">
    <source>
        <dbReference type="ARBA" id="ARBA00022670"/>
    </source>
</evidence>
<dbReference type="KEGG" id="pla:Plav_1575"/>
<evidence type="ECO:0000313" key="13">
    <source>
        <dbReference type="Proteomes" id="UP000006377"/>
    </source>
</evidence>
<evidence type="ECO:0000256" key="7">
    <source>
        <dbReference type="ARBA" id="ARBA00022833"/>
    </source>
</evidence>
<evidence type="ECO:0000256" key="1">
    <source>
        <dbReference type="ARBA" id="ARBA00001947"/>
    </source>
</evidence>
<evidence type="ECO:0000256" key="2">
    <source>
        <dbReference type="ARBA" id="ARBA00004776"/>
    </source>
</evidence>
<dbReference type="Proteomes" id="UP000006377">
    <property type="component" value="Chromosome"/>
</dbReference>
<keyword evidence="7" id="KW-0862">Zinc</keyword>
<keyword evidence="6" id="KW-0378">Hydrolase</keyword>
<accession>A7HTG1</accession>
<dbReference type="STRING" id="402881.Plav_1575"/>
<evidence type="ECO:0000256" key="11">
    <source>
        <dbReference type="ARBA" id="ARBA00093666"/>
    </source>
</evidence>
<protein>
    <recommendedName>
        <fullName evidence="11">Murein endopeptidase K</fullName>
    </recommendedName>
</protein>
<name>A7HTG1_PARL1</name>
<dbReference type="Pfam" id="PF05951">
    <property type="entry name" value="Peptidase_M15_2"/>
    <property type="match status" value="1"/>
</dbReference>
<reference evidence="12 13" key="1">
    <citation type="journal article" date="2011" name="Stand. Genomic Sci.">
        <title>Complete genome sequence of Parvibaculum lavamentivorans type strain (DS-1(T)).</title>
        <authorList>
            <person name="Schleheck D."/>
            <person name="Weiss M."/>
            <person name="Pitluck S."/>
            <person name="Bruce D."/>
            <person name="Land M.L."/>
            <person name="Han S."/>
            <person name="Saunders E."/>
            <person name="Tapia R."/>
            <person name="Detter C."/>
            <person name="Brettin T."/>
            <person name="Han J."/>
            <person name="Woyke T."/>
            <person name="Goodwin L."/>
            <person name="Pennacchio L."/>
            <person name="Nolan M."/>
            <person name="Cook A.M."/>
            <person name="Kjelleberg S."/>
            <person name="Thomas T."/>
        </authorList>
    </citation>
    <scope>NUCLEOTIDE SEQUENCE [LARGE SCALE GENOMIC DNA]</scope>
    <source>
        <strain evidence="13">DS-1 / DSM 13023 / NCIMB 13966</strain>
    </source>
</reference>
<dbReference type="Gene3D" id="3.30.1380.10">
    <property type="match status" value="1"/>
</dbReference>
<comment type="similarity">
    <text evidence="10">Belongs to the peptidase M15 family.</text>
</comment>
<evidence type="ECO:0000256" key="10">
    <source>
        <dbReference type="ARBA" id="ARBA00093448"/>
    </source>
</evidence>
<evidence type="ECO:0000256" key="8">
    <source>
        <dbReference type="ARBA" id="ARBA00023049"/>
    </source>
</evidence>
<evidence type="ECO:0000256" key="5">
    <source>
        <dbReference type="ARBA" id="ARBA00022729"/>
    </source>
</evidence>
<keyword evidence="8" id="KW-0482">Metalloprotease</keyword>
<dbReference type="InterPro" id="IPR009045">
    <property type="entry name" value="Zn_M74/Hedgehog-like"/>
</dbReference>
<organism evidence="12 13">
    <name type="scientific">Parvibaculum lavamentivorans (strain DS-1 / DSM 13023 / NCIMB 13966)</name>
    <dbReference type="NCBI Taxonomy" id="402881"/>
    <lineage>
        <taxon>Bacteria</taxon>
        <taxon>Pseudomonadati</taxon>
        <taxon>Pseudomonadota</taxon>
        <taxon>Alphaproteobacteria</taxon>
        <taxon>Hyphomicrobiales</taxon>
        <taxon>Parvibaculaceae</taxon>
        <taxon>Parvibaculum</taxon>
    </lineage>
</organism>
<keyword evidence="13" id="KW-1185">Reference proteome</keyword>
<keyword evidence="5" id="KW-0732">Signal</keyword>
<dbReference type="eggNOG" id="COG3108">
    <property type="taxonomic scope" value="Bacteria"/>
</dbReference>
<dbReference type="GO" id="GO:0008237">
    <property type="term" value="F:metallopeptidase activity"/>
    <property type="evidence" value="ECO:0007669"/>
    <property type="project" value="UniProtKB-KW"/>
</dbReference>
<keyword evidence="3" id="KW-0645">Protease</keyword>
<dbReference type="PANTHER" id="PTHR37425:SF1">
    <property type="entry name" value="OUTER MEMBRANE PROTEIN"/>
    <property type="match status" value="1"/>
</dbReference>
<dbReference type="AlphaFoldDB" id="A7HTG1"/>
<comment type="pathway">
    <text evidence="2">Cell wall biogenesis; cell wall polysaccharide biosynthesis.</text>
</comment>
<dbReference type="GO" id="GO:0046872">
    <property type="term" value="F:metal ion binding"/>
    <property type="evidence" value="ECO:0007669"/>
    <property type="project" value="UniProtKB-KW"/>
</dbReference>
<evidence type="ECO:0000256" key="6">
    <source>
        <dbReference type="ARBA" id="ARBA00022801"/>
    </source>
</evidence>
<dbReference type="HOGENOM" id="CLU_080400_1_0_5"/>
<dbReference type="GO" id="GO:0071555">
    <property type="term" value="P:cell wall organization"/>
    <property type="evidence" value="ECO:0007669"/>
    <property type="project" value="UniProtKB-KW"/>
</dbReference>
<dbReference type="SUPFAM" id="SSF55166">
    <property type="entry name" value="Hedgehog/DD-peptidase"/>
    <property type="match status" value="1"/>
</dbReference>
<dbReference type="EMBL" id="CP000774">
    <property type="protein sequence ID" value="ABS63194.1"/>
    <property type="molecule type" value="Genomic_DNA"/>
</dbReference>
<gene>
    <name evidence="12" type="ordered locus">Plav_1575</name>
</gene>
<keyword evidence="4" id="KW-0479">Metal-binding</keyword>
<sequence length="186" mass="21107">MLAAPSILRADAPYKRTLRMQSLNSGEKLDLVYWADGDYLPEALKRVEWFMRDLRENKSAPTDPRLLDLLWEIDQNTRSKNPIYTMSGYRTEKTNAWLDARGNGVDPGSFHMRGMAMDITQDFLDPEEVYRVARKLGRGGAGFYPTKTPYVHVDVGPVDAWVYPTPGRPGRDQEYDELMAAESGTG</sequence>
<dbReference type="InterPro" id="IPR010275">
    <property type="entry name" value="MepK"/>
</dbReference>
<proteinExistence type="inferred from homology"/>
<evidence type="ECO:0000256" key="4">
    <source>
        <dbReference type="ARBA" id="ARBA00022723"/>
    </source>
</evidence>
<keyword evidence="9" id="KW-0961">Cell wall biogenesis/degradation</keyword>
<dbReference type="PANTHER" id="PTHR37425">
    <property type="match status" value="1"/>
</dbReference>
<evidence type="ECO:0000313" key="12">
    <source>
        <dbReference type="EMBL" id="ABS63194.1"/>
    </source>
</evidence>